<dbReference type="SUPFAM" id="SSF56281">
    <property type="entry name" value="Metallo-hydrolase/oxidoreductase"/>
    <property type="match status" value="1"/>
</dbReference>
<name>A0A1Y4FPV0_FLAPL</name>
<dbReference type="RefSeq" id="WP_083493501.1">
    <property type="nucleotide sequence ID" value="NZ_CAAKOI010000294.1"/>
</dbReference>
<evidence type="ECO:0000313" key="1">
    <source>
        <dbReference type="EMBL" id="MSB50844.1"/>
    </source>
</evidence>
<keyword evidence="1" id="KW-0378">Hydrolase</keyword>
<protein>
    <submittedName>
        <fullName evidence="1">MBL fold metallo-hydrolase</fullName>
    </submittedName>
</protein>
<organism evidence="1 2">
    <name type="scientific">Flavonifractor plautii</name>
    <name type="common">Fusobacterium plautii</name>
    <dbReference type="NCBI Taxonomy" id="292800"/>
    <lineage>
        <taxon>Bacteria</taxon>
        <taxon>Bacillati</taxon>
        <taxon>Bacillota</taxon>
        <taxon>Clostridia</taxon>
        <taxon>Eubacteriales</taxon>
        <taxon>Oscillospiraceae</taxon>
        <taxon>Flavonifractor</taxon>
    </lineage>
</organism>
<dbReference type="Proteomes" id="UP000429811">
    <property type="component" value="Unassembled WGS sequence"/>
</dbReference>
<sequence length="261" mass="28154">MFNGGGLCMRCTVIGCWGGCCRVNEACSAYLLSCQGEHLLLDCGSGAASMLQNALPLQELHHVLLSHYHYDHCSDAGALSYGRLIQMQTGAAQQPLHFYGLPVEPYFERLTMEPYTYAQTIGADDKLQIGPFCCTFHKTAHPVECLAVKVKCGQSTLVYTADGAYTPKLAEFAEGADLLIAECSLYAGADGARAGHMTSTDVAQLGCKAAPGMLLLSHLPLYGDPHLLVDQVKAQWNGEVRLAQTLMTVELPALKREESVP</sequence>
<reference evidence="1 2" key="1">
    <citation type="journal article" date="2019" name="Nat. Med.">
        <title>A library of human gut bacterial isolates paired with longitudinal multiomics data enables mechanistic microbiome research.</title>
        <authorList>
            <person name="Poyet M."/>
            <person name="Groussin M."/>
            <person name="Gibbons S.M."/>
            <person name="Avila-Pacheco J."/>
            <person name="Jiang X."/>
            <person name="Kearney S.M."/>
            <person name="Perrotta A.R."/>
            <person name="Berdy B."/>
            <person name="Zhao S."/>
            <person name="Lieberman T.D."/>
            <person name="Swanson P.K."/>
            <person name="Smith M."/>
            <person name="Roesemann S."/>
            <person name="Alexander J.E."/>
            <person name="Rich S.A."/>
            <person name="Livny J."/>
            <person name="Vlamakis H."/>
            <person name="Clish C."/>
            <person name="Bullock K."/>
            <person name="Deik A."/>
            <person name="Scott J."/>
            <person name="Pierce K.A."/>
            <person name="Xavier R.J."/>
            <person name="Alm E.J."/>
        </authorList>
    </citation>
    <scope>NUCLEOTIDE SEQUENCE [LARGE SCALE GENOMIC DNA]</scope>
    <source>
        <strain evidence="1 2">BIOML-A5</strain>
    </source>
</reference>
<accession>A0A1Y4FPV0</accession>
<dbReference type="CDD" id="cd07716">
    <property type="entry name" value="RNaseZ_short-form-like_MBL-fold"/>
    <property type="match status" value="1"/>
</dbReference>
<dbReference type="Gene3D" id="3.60.15.10">
    <property type="entry name" value="Ribonuclease Z/Hydroxyacylglutathione hydrolase-like"/>
    <property type="match status" value="1"/>
</dbReference>
<dbReference type="EMBL" id="WKPO01000044">
    <property type="protein sequence ID" value="MSB50844.1"/>
    <property type="molecule type" value="Genomic_DNA"/>
</dbReference>
<gene>
    <name evidence="1" type="ORF">GKE90_19475</name>
</gene>
<proteinExistence type="predicted"/>
<dbReference type="AlphaFoldDB" id="A0A1Y4FPV0"/>
<dbReference type="SMART" id="SM00849">
    <property type="entry name" value="Lactamase_B"/>
    <property type="match status" value="1"/>
</dbReference>
<comment type="caution">
    <text evidence="1">The sequence shown here is derived from an EMBL/GenBank/DDBJ whole genome shotgun (WGS) entry which is preliminary data.</text>
</comment>
<dbReference type="PANTHER" id="PTHR46018:SF4">
    <property type="entry name" value="METALLO-HYDROLASE YHFI-RELATED"/>
    <property type="match status" value="1"/>
</dbReference>
<dbReference type="InterPro" id="IPR001279">
    <property type="entry name" value="Metallo-B-lactamas"/>
</dbReference>
<dbReference type="PANTHER" id="PTHR46018">
    <property type="entry name" value="ZINC PHOSPHODIESTERASE ELAC PROTEIN 1"/>
    <property type="match status" value="1"/>
</dbReference>
<dbReference type="InterPro" id="IPR036866">
    <property type="entry name" value="RibonucZ/Hydroxyglut_hydro"/>
</dbReference>
<dbReference type="GO" id="GO:0042781">
    <property type="term" value="F:3'-tRNA processing endoribonuclease activity"/>
    <property type="evidence" value="ECO:0007669"/>
    <property type="project" value="TreeGrafter"/>
</dbReference>
<dbReference type="Pfam" id="PF12706">
    <property type="entry name" value="Lactamase_B_2"/>
    <property type="match status" value="1"/>
</dbReference>
<evidence type="ECO:0000313" key="2">
    <source>
        <dbReference type="Proteomes" id="UP000429811"/>
    </source>
</evidence>